<protein>
    <submittedName>
        <fullName evidence="1">Uncharacterized protein</fullName>
    </submittedName>
</protein>
<dbReference type="RefSeq" id="XP_014655790.1">
    <property type="nucleotide sequence ID" value="XM_014800304.1"/>
</dbReference>
<dbReference type="Proteomes" id="UP000053758">
    <property type="component" value="Unassembled WGS sequence"/>
</dbReference>
<proteinExistence type="predicted"/>
<evidence type="ECO:0000313" key="2">
    <source>
        <dbReference type="Proteomes" id="UP000053758"/>
    </source>
</evidence>
<accession>A0A081CHG6</accession>
<name>A0A081CHG6_PSEA2</name>
<evidence type="ECO:0000313" key="1">
    <source>
        <dbReference type="EMBL" id="GAK66112.1"/>
    </source>
</evidence>
<dbReference type="HOGENOM" id="CLU_797332_0_0_1"/>
<keyword evidence="2" id="KW-1185">Reference proteome</keyword>
<dbReference type="EMBL" id="DF830078">
    <property type="protein sequence ID" value="GAK66112.1"/>
    <property type="molecule type" value="Genomic_DNA"/>
</dbReference>
<gene>
    <name evidence="1" type="ORF">PAN0_011c4334</name>
</gene>
<dbReference type="GeneID" id="26305068"/>
<sequence>MDPASSSSRSSSTPHTPRSQVTSDGSQTSQSMSDARSSSSRKRAPQPARSRLSRPFRSPVKKDNPEEPSSPAPTASTSKATLPCNQSQESSRSTSSSSVAMRKQRQALEARLLLLQQANKCLREDLLSTLPKEIARWREAGQLAAQDLWKITGADGGDWSSLAGASTREDHVLEPSPPPSPNALKRKARDSPEPHNPLLLRRNRIGSPGAEEQAAALRTLVDETGSAQGVDSQGADSEISLPDLSELLRRSQTAIGARTGKRQHASPFGESDRTWSAPAAASASGALPERGSGIESKWNIGTMLDMLGADKSTLGWNVEEEQFADSHNAS</sequence>
<organism evidence="1 2">
    <name type="scientific">Pseudozyma antarctica</name>
    <name type="common">Yeast</name>
    <name type="synonym">Candida antarctica</name>
    <dbReference type="NCBI Taxonomy" id="84753"/>
    <lineage>
        <taxon>Eukaryota</taxon>
        <taxon>Fungi</taxon>
        <taxon>Dikarya</taxon>
        <taxon>Basidiomycota</taxon>
        <taxon>Ustilaginomycotina</taxon>
        <taxon>Ustilaginomycetes</taxon>
        <taxon>Ustilaginales</taxon>
        <taxon>Ustilaginaceae</taxon>
        <taxon>Moesziomyces</taxon>
    </lineage>
</organism>
<dbReference type="Gene3D" id="6.10.140.1020">
    <property type="match status" value="1"/>
</dbReference>
<dbReference type="OrthoDB" id="2548576at2759"/>
<reference evidence="2" key="1">
    <citation type="journal article" date="2014" name="Genome Announc.">
        <title>Draft Genome Sequence of the Yeast Pseudozyma antarctica Type Strain JCM10317, a Producer of the Glycolipid Biosurfactants, Mannosylerythritol Lipids.</title>
        <authorList>
            <person name="Saika A."/>
            <person name="Koike H."/>
            <person name="Hori T."/>
            <person name="Fukuoka T."/>
            <person name="Sato S."/>
            <person name="Habe H."/>
            <person name="Kitamoto D."/>
            <person name="Morita T."/>
        </authorList>
    </citation>
    <scope>NUCLEOTIDE SEQUENCE [LARGE SCALE GENOMIC DNA]</scope>
    <source>
        <strain evidence="2">JCM 10317</strain>
    </source>
</reference>
<dbReference type="AlphaFoldDB" id="A0A081CHG6"/>